<dbReference type="PANTHER" id="PTHR46815:SF1">
    <property type="entry name" value="PROTEIN KISH-B"/>
    <property type="match status" value="1"/>
</dbReference>
<evidence type="ECO:0000256" key="1">
    <source>
        <dbReference type="SAM" id="Phobius"/>
    </source>
</evidence>
<name>A0A452GN76_9SAUR</name>
<feature type="transmembrane region" description="Helical" evidence="1">
    <location>
        <begin position="52"/>
        <end position="70"/>
    </location>
</feature>
<keyword evidence="1" id="KW-0812">Transmembrane</keyword>
<accession>A0A452GN76</accession>
<reference evidence="3" key="1">
    <citation type="journal article" date="2017" name="PLoS ONE">
        <title>The Agassiz's desert tortoise genome provides a resource for the conservation of a threatened species.</title>
        <authorList>
            <person name="Tollis M."/>
            <person name="DeNardo D.F."/>
            <person name="Cornelius J.A."/>
            <person name="Dolby G.A."/>
            <person name="Edwards T."/>
            <person name="Henen B.T."/>
            <person name="Karl A.E."/>
            <person name="Murphy R.W."/>
            <person name="Kusumi K."/>
        </authorList>
    </citation>
    <scope>NUCLEOTIDE SEQUENCE [LARGE SCALE GENOMIC DNA]</scope>
</reference>
<evidence type="ECO:0000313" key="3">
    <source>
        <dbReference type="Proteomes" id="UP000291020"/>
    </source>
</evidence>
<keyword evidence="1" id="KW-1133">Transmembrane helix</keyword>
<dbReference type="InterPro" id="IPR042863">
    <property type="entry name" value="Kish-B"/>
</dbReference>
<proteinExistence type="predicted"/>
<keyword evidence="3" id="KW-1185">Reference proteome</keyword>
<evidence type="ECO:0000313" key="2">
    <source>
        <dbReference type="Ensembl" id="ENSGAGP00000003307.1"/>
    </source>
</evidence>
<keyword evidence="1" id="KW-0472">Membrane</keyword>
<dbReference type="AlphaFoldDB" id="A0A452GN76"/>
<dbReference type="PANTHER" id="PTHR46815">
    <property type="entry name" value="PROTEIN KISH-B"/>
    <property type="match status" value="1"/>
</dbReference>
<sequence length="71" mass="8234">PTSVYHYGPHPVLSAWQQAPFIPVVTLKAWLLSEKHEVWGVFYKAAVIRTRLHAAMPIFCIVMAFYFLFIK</sequence>
<reference evidence="2" key="2">
    <citation type="submission" date="2025-08" db="UniProtKB">
        <authorList>
            <consortium name="Ensembl"/>
        </authorList>
    </citation>
    <scope>IDENTIFICATION</scope>
</reference>
<organism evidence="2 3">
    <name type="scientific">Gopherus agassizii</name>
    <name type="common">Agassiz's desert tortoise</name>
    <dbReference type="NCBI Taxonomy" id="38772"/>
    <lineage>
        <taxon>Eukaryota</taxon>
        <taxon>Metazoa</taxon>
        <taxon>Chordata</taxon>
        <taxon>Craniata</taxon>
        <taxon>Vertebrata</taxon>
        <taxon>Euteleostomi</taxon>
        <taxon>Archelosauria</taxon>
        <taxon>Testudinata</taxon>
        <taxon>Testudines</taxon>
        <taxon>Cryptodira</taxon>
        <taxon>Durocryptodira</taxon>
        <taxon>Testudinoidea</taxon>
        <taxon>Testudinidae</taxon>
        <taxon>Gopherus</taxon>
    </lineage>
</organism>
<reference evidence="2" key="3">
    <citation type="submission" date="2025-09" db="UniProtKB">
        <authorList>
            <consortium name="Ensembl"/>
        </authorList>
    </citation>
    <scope>IDENTIFICATION</scope>
</reference>
<protein>
    <submittedName>
        <fullName evidence="2">Uncharacterized protein</fullName>
    </submittedName>
</protein>
<dbReference type="Proteomes" id="UP000291020">
    <property type="component" value="Unassembled WGS sequence"/>
</dbReference>
<dbReference type="Ensembl" id="ENSGAGT00000003811.1">
    <property type="protein sequence ID" value="ENSGAGP00000003307.1"/>
    <property type="gene ID" value="ENSGAGG00000002664.1"/>
</dbReference>
<dbReference type="STRING" id="38772.ENSGAGP00000003307"/>